<organism evidence="1 2">
    <name type="scientific">Giardia intestinalis</name>
    <name type="common">Giardia lamblia</name>
    <dbReference type="NCBI Taxonomy" id="5741"/>
    <lineage>
        <taxon>Eukaryota</taxon>
        <taxon>Metamonada</taxon>
        <taxon>Diplomonadida</taxon>
        <taxon>Hexamitidae</taxon>
        <taxon>Giardiinae</taxon>
        <taxon>Giardia</taxon>
    </lineage>
</organism>
<evidence type="ECO:0000313" key="2">
    <source>
        <dbReference type="Proteomes" id="UP000018040"/>
    </source>
</evidence>
<gene>
    <name evidence="1" type="ORF">GSB_151072</name>
</gene>
<reference evidence="1 2" key="2">
    <citation type="journal article" date="2013" name="Genome Biol. Evol.">
        <title>Genome sequencing of Giardia lamblia genotypes A2 and B isolates (DH and GS) and comparative analysis with the genomes of genotypes A1 and E (WB and Pig).</title>
        <authorList>
            <person name="Adam R.D."/>
            <person name="Dahlstrom E.W."/>
            <person name="Martens C.A."/>
            <person name="Bruno D.P."/>
            <person name="Barbian K.D."/>
            <person name="Ricklefs S.M."/>
            <person name="Hernandez M.M."/>
            <person name="Narla N.P."/>
            <person name="Patel R.B."/>
            <person name="Porcella S.F."/>
            <person name="Nash T.E."/>
        </authorList>
    </citation>
    <scope>NUCLEOTIDE SEQUENCE [LARGE SCALE GENOMIC DNA]</scope>
    <source>
        <strain evidence="1 2">GS</strain>
    </source>
</reference>
<evidence type="ECO:0000313" key="1">
    <source>
        <dbReference type="EMBL" id="ESU44002.1"/>
    </source>
</evidence>
<sequence length="35" mass="3809">VVANMSPIEGVPIHLERLLMNFADLVNALLPLDGH</sequence>
<protein>
    <submittedName>
        <fullName evidence="1">Arylsulfatase regulator (Fe-S oxidoreductase)</fullName>
    </submittedName>
</protein>
<feature type="non-terminal residue" evidence="1">
    <location>
        <position position="1"/>
    </location>
</feature>
<name>V6U053_GIAIN</name>
<dbReference type="EMBL" id="AHHH01000032">
    <property type="protein sequence ID" value="ESU44002.1"/>
    <property type="molecule type" value="Genomic_DNA"/>
</dbReference>
<dbReference type="Proteomes" id="UP000018040">
    <property type="component" value="Unassembled WGS sequence"/>
</dbReference>
<dbReference type="AlphaFoldDB" id="V6U053"/>
<proteinExistence type="predicted"/>
<comment type="caution">
    <text evidence="1">The sequence shown here is derived from an EMBL/GenBank/DDBJ whole genome shotgun (WGS) entry which is preliminary data.</text>
</comment>
<accession>V6U053</accession>
<reference evidence="2" key="1">
    <citation type="submission" date="2012-02" db="EMBL/GenBank/DDBJ databases">
        <title>Genome sequencing of Giardia lamblia Genotypes A2 and B isolates (DH and GS) and comparative analysis with the genomes of Genotypes A1 and E (WB and Pig).</title>
        <authorList>
            <person name="Adam R."/>
            <person name="Dahlstrom E."/>
            <person name="Martens C."/>
            <person name="Bruno D."/>
            <person name="Barbian K."/>
            <person name="Porcella S.F."/>
            <person name="Nash T."/>
        </authorList>
    </citation>
    <scope>NUCLEOTIDE SEQUENCE</scope>
    <source>
        <strain evidence="2">GS</strain>
    </source>
</reference>